<sequence>MGDKCQPTCKQPSITRNRFGRLLLRLRRDANSCPTLPLSSRDALATKAHPTRRPSFRRIFLRICSRGRVKPQSDTVPSPTLPSLTLDNADTFVSQETKGAPAIYNPSELSTTEIFWRDQEPWLDQCGYVLRPRYRPGWSPSWVGTKREWYQCEDGFTRGTRVMDARRKSDGAIVGLKKVAREDSSQEINIGRLFSSGALVGDRRNHCVPVLEVLESPELSGMSIVVMPLLRLYNDPSLQTVGEAVEFFRQLIEKYRGLEFMQPLISDMVQDDPNMRPTMAIVACRFEKIQKELSKRKLRKRLVREKEYGFMRLIKGALDQVPSFCVNKAVCDGSDFWGA</sequence>
<name>A0A2R6P5H8_9APHY</name>
<dbReference type="STRING" id="98765.A0A2R6P5H8"/>
<dbReference type="EMBL" id="MLYV02000527">
    <property type="protein sequence ID" value="PSR85709.1"/>
    <property type="molecule type" value="Genomic_DNA"/>
</dbReference>
<proteinExistence type="predicted"/>
<evidence type="ECO:0000313" key="1">
    <source>
        <dbReference type="EMBL" id="PSR85709.1"/>
    </source>
</evidence>
<protein>
    <submittedName>
        <fullName evidence="1">Uncharacterized protein</fullName>
    </submittedName>
</protein>
<dbReference type="OrthoDB" id="5987198at2759"/>
<dbReference type="AlphaFoldDB" id="A0A2R6P5H8"/>
<accession>A0A2R6P5H8</accession>
<comment type="caution">
    <text evidence="1">The sequence shown here is derived from an EMBL/GenBank/DDBJ whole genome shotgun (WGS) entry which is preliminary data.</text>
</comment>
<evidence type="ECO:0000313" key="2">
    <source>
        <dbReference type="Proteomes" id="UP000186601"/>
    </source>
</evidence>
<keyword evidence="2" id="KW-1185">Reference proteome</keyword>
<reference evidence="1 2" key="1">
    <citation type="submission" date="2018-02" db="EMBL/GenBank/DDBJ databases">
        <title>Genome sequence of the basidiomycete white-rot fungus Phlebia centrifuga.</title>
        <authorList>
            <person name="Granchi Z."/>
            <person name="Peng M."/>
            <person name="de Vries R.P."/>
            <person name="Hilden K."/>
            <person name="Makela M.R."/>
            <person name="Grigoriev I."/>
            <person name="Riley R."/>
        </authorList>
    </citation>
    <scope>NUCLEOTIDE SEQUENCE [LARGE SCALE GENOMIC DNA]</scope>
    <source>
        <strain evidence="1 2">FBCC195</strain>
    </source>
</reference>
<dbReference type="Proteomes" id="UP000186601">
    <property type="component" value="Unassembled WGS sequence"/>
</dbReference>
<organism evidence="1 2">
    <name type="scientific">Hermanssonia centrifuga</name>
    <dbReference type="NCBI Taxonomy" id="98765"/>
    <lineage>
        <taxon>Eukaryota</taxon>
        <taxon>Fungi</taxon>
        <taxon>Dikarya</taxon>
        <taxon>Basidiomycota</taxon>
        <taxon>Agaricomycotina</taxon>
        <taxon>Agaricomycetes</taxon>
        <taxon>Polyporales</taxon>
        <taxon>Meruliaceae</taxon>
        <taxon>Hermanssonia</taxon>
    </lineage>
</organism>
<gene>
    <name evidence="1" type="ORF">PHLCEN_2v5356</name>
</gene>